<keyword evidence="1" id="KW-1133">Transmembrane helix</keyword>
<reference evidence="2" key="1">
    <citation type="journal article" date="2019" name="Philos. Trans. R. Soc. Lond., B, Biol. Sci.">
        <title>Targeted metagenomic recovery of four divergent viruses reveals shared and distinctive characteristics of giant viruses of marine eukaryotes.</title>
        <authorList>
            <person name="Needham D.M."/>
            <person name="Poirier C."/>
            <person name="Hehenberger E."/>
            <person name="Jimenez V."/>
            <person name="Swalwell J.E."/>
            <person name="Santoro A.E."/>
            <person name="Worden A.Z."/>
        </authorList>
    </citation>
    <scope>NUCLEOTIDE SEQUENCE</scope>
    <source>
        <strain evidence="2">MPacV-611</strain>
    </source>
</reference>
<evidence type="ECO:0000313" key="2">
    <source>
        <dbReference type="EMBL" id="QFG74269.1"/>
    </source>
</evidence>
<name>A0A5J6VKE9_9VIRU</name>
<accession>A0A5J6VKE9</accession>
<organism evidence="2">
    <name type="scientific">Megaviridae environmental sample</name>
    <dbReference type="NCBI Taxonomy" id="1737588"/>
    <lineage>
        <taxon>Viruses</taxon>
        <taxon>Varidnaviria</taxon>
        <taxon>Bamfordvirae</taxon>
        <taxon>Nucleocytoviricota</taxon>
        <taxon>Megaviricetes</taxon>
        <taxon>Imitervirales</taxon>
        <taxon>Mimiviridae</taxon>
        <taxon>environmental samples</taxon>
    </lineage>
</organism>
<proteinExistence type="predicted"/>
<keyword evidence="1" id="KW-0472">Membrane</keyword>
<sequence length="778" mass="90815">MTFENTKNTNKYSLFFLVIIVILLMIVFVYDSKTKQNKEDYTNTNIFKNILEFFVGSKNILTSQKCDIYYNKKALEDKSKFVGSTELFYVDPEVRDPNKKYKSTIMFINYDVNFNKSKINDFVTKRYKGSSEEEKNRSMLYYYDILNYARGWDKVVDVLRRVINDSKTDDHILVDKVYVNPLEICTLGLNTDRKFKNIITKGNGLYKDNVPVKAVIGTIWPFSSQKENYEDNIIKDIQINKAKNNKVIQMSFATSTNTSAIKNDNFYRVNKSEKYDILKWVNRSSSNDIDRVLFYNTHSEQFKEISNNAKVKRQPIEMSNKEIIPLFKRGEIPMPILGKQSIKKLLKLKIDVFNKRLVQSIKDVIKITDKTDLEIFMGFAYEDIYFSGFRPKDHLNEIIKRSQNTRKMKPKQLEQLEKEIDDININQIIFGQNYSKFEEELNNIFKNITSPDNVAKLDKEREELIKNEQDPDEKERLQEDENILIANVELNGKEFKIPIIKDLIKPGEWSTYYGNAHDLIERHKFDLYLRTLNIPLANEKKQNINVKIILPTGSFSEQYMLSSDPPNNIDIFGNIGFLIQSIGEKYGLFPKNQINKFYYYDNDEIHDGYNDNILPTTPSVSTPSVSTPSVKTGRIYPTNTSRNVNLVNDIIDAIQKEDAPEIFKPTSLRNKDDNDIVDVKSSWFSKLLTVIGSDEEVNDATLKNMPTVQLDEYAYLSYVDELIDAFLIINHMIDKNHDVPQTEKNYHYMNTVKFDDNGDNSTRGEYKLIPFNEHYDNK</sequence>
<protein>
    <submittedName>
        <fullName evidence="2">Uncharacterized protein</fullName>
    </submittedName>
</protein>
<evidence type="ECO:0000256" key="1">
    <source>
        <dbReference type="SAM" id="Phobius"/>
    </source>
</evidence>
<keyword evidence="1" id="KW-0812">Transmembrane</keyword>
<dbReference type="EMBL" id="MN448285">
    <property type="protein sequence ID" value="QFG74269.1"/>
    <property type="molecule type" value="Genomic_DNA"/>
</dbReference>
<feature type="transmembrane region" description="Helical" evidence="1">
    <location>
        <begin position="12"/>
        <end position="30"/>
    </location>
</feature>